<reference evidence="2" key="1">
    <citation type="submission" date="2023-08" db="EMBL/GenBank/DDBJ databases">
        <authorList>
            <person name="Chen Y."/>
            <person name="Shah S."/>
            <person name="Dougan E. K."/>
            <person name="Thang M."/>
            <person name="Chan C."/>
        </authorList>
    </citation>
    <scope>NUCLEOTIDE SEQUENCE</scope>
</reference>
<sequence>MDLAAWRRRPQLATRFLQRLRGERLVAAVDVLRSMGRAEVEVNVFHFTALVSACGASGRWRVGLHFLLTMGLREVCPNDITFTAAHNACAQAERWREALGLLQTMPEGQIRLDVFSCSAAVTACAQRSTWAAAAQVLTFMGAAWVAANVLTFSAALSAYERSRQWRAGLHLAEDLADLVAASTCISSLQKADRWEGAARLLFELPLSRLQPNAFSFNSVVSGESSRWQWPLTVLSDLDEVGCNAAASSCGERWGPALGILQHMGRSTLQPDEVTYSAVITACEATQWRRGLALIWAMLRRRLRADGVAWSSAVSACERSSSWQAALALFESGRDGGFGDSVALGAVLRALRAAGAWRQALALLGAGGAGGAGADAVCGAEACGACCGGWKFQEASDLMGRISSTALALLLGGGAAQQALQDRDAELQRLQDQSARAEEQWKAQIVKLVEEMRKVEQRTATLAKELAASKAELAKLKAGGQDVVQRYEEESGRRLELEEKCLHLEEKLKSREQRSRDETAQKAKQSQASQANVAKLEERAKQQEEP</sequence>
<proteinExistence type="predicted"/>
<dbReference type="Pfam" id="PF13812">
    <property type="entry name" value="PPR_3"/>
    <property type="match status" value="1"/>
</dbReference>
<dbReference type="AlphaFoldDB" id="A0AA36IH10"/>
<organism evidence="2 3">
    <name type="scientific">Effrenium voratum</name>
    <dbReference type="NCBI Taxonomy" id="2562239"/>
    <lineage>
        <taxon>Eukaryota</taxon>
        <taxon>Sar</taxon>
        <taxon>Alveolata</taxon>
        <taxon>Dinophyceae</taxon>
        <taxon>Suessiales</taxon>
        <taxon>Symbiodiniaceae</taxon>
        <taxon>Effrenium</taxon>
    </lineage>
</organism>
<evidence type="ECO:0000313" key="2">
    <source>
        <dbReference type="EMBL" id="CAJ1387636.1"/>
    </source>
</evidence>
<evidence type="ECO:0000256" key="1">
    <source>
        <dbReference type="SAM" id="MobiDB-lite"/>
    </source>
</evidence>
<dbReference type="EMBL" id="CAUJNA010001546">
    <property type="protein sequence ID" value="CAJ1387636.1"/>
    <property type="molecule type" value="Genomic_DNA"/>
</dbReference>
<dbReference type="GO" id="GO:0003729">
    <property type="term" value="F:mRNA binding"/>
    <property type="evidence" value="ECO:0007669"/>
    <property type="project" value="TreeGrafter"/>
</dbReference>
<dbReference type="InterPro" id="IPR002885">
    <property type="entry name" value="PPR_rpt"/>
</dbReference>
<evidence type="ECO:0008006" key="4">
    <source>
        <dbReference type="Google" id="ProtNLM"/>
    </source>
</evidence>
<dbReference type="PANTHER" id="PTHR47938">
    <property type="entry name" value="RESPIRATORY COMPLEX I CHAPERONE (CIA84), PUTATIVE (AFU_ORTHOLOGUE AFUA_2G06020)-RELATED"/>
    <property type="match status" value="1"/>
</dbReference>
<evidence type="ECO:0000313" key="3">
    <source>
        <dbReference type="Proteomes" id="UP001178507"/>
    </source>
</evidence>
<comment type="caution">
    <text evidence="2">The sequence shown here is derived from an EMBL/GenBank/DDBJ whole genome shotgun (WGS) entry which is preliminary data.</text>
</comment>
<feature type="compositionally biased region" description="Basic and acidic residues" evidence="1">
    <location>
        <begin position="534"/>
        <end position="545"/>
    </location>
</feature>
<feature type="region of interest" description="Disordered" evidence="1">
    <location>
        <begin position="506"/>
        <end position="545"/>
    </location>
</feature>
<dbReference type="Proteomes" id="UP001178507">
    <property type="component" value="Unassembled WGS sequence"/>
</dbReference>
<name>A0AA36IH10_9DINO</name>
<feature type="compositionally biased region" description="Basic and acidic residues" evidence="1">
    <location>
        <begin position="506"/>
        <end position="520"/>
    </location>
</feature>
<dbReference type="Gene3D" id="1.25.40.10">
    <property type="entry name" value="Tetratricopeptide repeat domain"/>
    <property type="match status" value="2"/>
</dbReference>
<keyword evidence="3" id="KW-1185">Reference proteome</keyword>
<accession>A0AA36IH10</accession>
<feature type="compositionally biased region" description="Low complexity" evidence="1">
    <location>
        <begin position="521"/>
        <end position="530"/>
    </location>
</feature>
<dbReference type="InterPro" id="IPR011990">
    <property type="entry name" value="TPR-like_helical_dom_sf"/>
</dbReference>
<protein>
    <recommendedName>
        <fullName evidence="4">Pentatricopeptide repeat-containing protein, chloroplastic</fullName>
    </recommendedName>
</protein>
<gene>
    <name evidence="2" type="ORF">EVOR1521_LOCUS13664</name>
</gene>
<dbReference type="PANTHER" id="PTHR47938:SF35">
    <property type="entry name" value="PENTATRICOPEPTIDE REPEAT-CONTAINING PROTEIN 4, MITOCHONDRIAL-RELATED"/>
    <property type="match status" value="1"/>
</dbReference>